<organism evidence="3 4">
    <name type="scientific">Globodera rostochiensis</name>
    <name type="common">Golden nematode worm</name>
    <name type="synonym">Heterodera rostochiensis</name>
    <dbReference type="NCBI Taxonomy" id="31243"/>
    <lineage>
        <taxon>Eukaryota</taxon>
        <taxon>Metazoa</taxon>
        <taxon>Ecdysozoa</taxon>
        <taxon>Nematoda</taxon>
        <taxon>Chromadorea</taxon>
        <taxon>Rhabditida</taxon>
        <taxon>Tylenchina</taxon>
        <taxon>Tylenchomorpha</taxon>
        <taxon>Tylenchoidea</taxon>
        <taxon>Heteroderidae</taxon>
        <taxon>Heteroderinae</taxon>
        <taxon>Globodera</taxon>
    </lineage>
</organism>
<feature type="compositionally biased region" description="Polar residues" evidence="1">
    <location>
        <begin position="120"/>
        <end position="134"/>
    </location>
</feature>
<evidence type="ECO:0000313" key="3">
    <source>
        <dbReference type="Proteomes" id="UP000887572"/>
    </source>
</evidence>
<evidence type="ECO:0000256" key="1">
    <source>
        <dbReference type="SAM" id="MobiDB-lite"/>
    </source>
</evidence>
<feature type="compositionally biased region" description="Low complexity" evidence="1">
    <location>
        <begin position="99"/>
        <end position="119"/>
    </location>
</feature>
<feature type="compositionally biased region" description="Low complexity" evidence="1">
    <location>
        <begin position="23"/>
        <end position="47"/>
    </location>
</feature>
<feature type="region of interest" description="Disordered" evidence="1">
    <location>
        <begin position="23"/>
        <end position="138"/>
    </location>
</feature>
<feature type="signal peptide" evidence="2">
    <location>
        <begin position="1"/>
        <end position="22"/>
    </location>
</feature>
<protein>
    <submittedName>
        <fullName evidence="4">Uncharacterized protein</fullName>
    </submittedName>
</protein>
<dbReference type="AlphaFoldDB" id="A0A914GTY5"/>
<keyword evidence="2" id="KW-0732">Signal</keyword>
<sequence>MSATNAKFLFLVISCLLSNAFAAEQSAETTTSAQTSAETPTTSASSAGGHGDEKGERQQSGAATTAAEPGPSDQKVSPLSAEKSKPEEGGSGGGKQEASKTASPSSGTGVSSGTAASSAEVSHSGSADQQQQPANGVPSLGPLSAVSLLSFAICAFLPIQKTGTCGSPAADYHRERPPDSFCRPVNGAPLSHQRKLVRTALPRKQPKQREIGHNHKPHKFNLTTNINQHNPSIHILLSEATLSLPRPSVSHFHFLFTDKTS</sequence>
<evidence type="ECO:0000313" key="4">
    <source>
        <dbReference type="WBParaSite" id="Gr19_v10_g11212.t1"/>
    </source>
</evidence>
<proteinExistence type="predicted"/>
<name>A0A914GTY5_GLORO</name>
<keyword evidence="3" id="KW-1185">Reference proteome</keyword>
<dbReference type="WBParaSite" id="Gr19_v10_g11212.t1">
    <property type="protein sequence ID" value="Gr19_v10_g11212.t1"/>
    <property type="gene ID" value="Gr19_v10_g11212"/>
</dbReference>
<dbReference type="Proteomes" id="UP000887572">
    <property type="component" value="Unplaced"/>
</dbReference>
<evidence type="ECO:0000256" key="2">
    <source>
        <dbReference type="SAM" id="SignalP"/>
    </source>
</evidence>
<accession>A0A914GTY5</accession>
<feature type="chain" id="PRO_5037702913" evidence="2">
    <location>
        <begin position="23"/>
        <end position="261"/>
    </location>
</feature>
<reference evidence="4" key="1">
    <citation type="submission" date="2022-11" db="UniProtKB">
        <authorList>
            <consortium name="WormBaseParasite"/>
        </authorList>
    </citation>
    <scope>IDENTIFICATION</scope>
</reference>